<organism evidence="1 2">
    <name type="scientific">Halocaridina rubra</name>
    <name type="common">Hawaiian red shrimp</name>
    <dbReference type="NCBI Taxonomy" id="373956"/>
    <lineage>
        <taxon>Eukaryota</taxon>
        <taxon>Metazoa</taxon>
        <taxon>Ecdysozoa</taxon>
        <taxon>Arthropoda</taxon>
        <taxon>Crustacea</taxon>
        <taxon>Multicrustacea</taxon>
        <taxon>Malacostraca</taxon>
        <taxon>Eumalacostraca</taxon>
        <taxon>Eucarida</taxon>
        <taxon>Decapoda</taxon>
        <taxon>Pleocyemata</taxon>
        <taxon>Caridea</taxon>
        <taxon>Atyoidea</taxon>
        <taxon>Atyidae</taxon>
        <taxon>Halocaridina</taxon>
    </lineage>
</organism>
<proteinExistence type="predicted"/>
<sequence length="96" mass="11266">MKGMSNNEFYRLAPSAREYKQDDHTSPAVATYGLRKSVEQADRYVHDFVNHNFYVDDGLKKLQMITQLLIPCRESRRPSLKEAICVFIRERQAMKL</sequence>
<evidence type="ECO:0000313" key="1">
    <source>
        <dbReference type="EMBL" id="KAK7081626.1"/>
    </source>
</evidence>
<reference evidence="1 2" key="1">
    <citation type="submission" date="2023-11" db="EMBL/GenBank/DDBJ databases">
        <title>Halocaridina rubra genome assembly.</title>
        <authorList>
            <person name="Smith C."/>
        </authorList>
    </citation>
    <scope>NUCLEOTIDE SEQUENCE [LARGE SCALE GENOMIC DNA]</scope>
    <source>
        <strain evidence="1">EP-1</strain>
        <tissue evidence="1">Whole</tissue>
    </source>
</reference>
<dbReference type="Proteomes" id="UP001381693">
    <property type="component" value="Unassembled WGS sequence"/>
</dbReference>
<protein>
    <submittedName>
        <fullName evidence="1">Uncharacterized protein</fullName>
    </submittedName>
</protein>
<name>A0AAN8XEY7_HALRR</name>
<dbReference type="AlphaFoldDB" id="A0AAN8XEY7"/>
<gene>
    <name evidence="1" type="ORF">SK128_002645</name>
</gene>
<keyword evidence="2" id="KW-1185">Reference proteome</keyword>
<comment type="caution">
    <text evidence="1">The sequence shown here is derived from an EMBL/GenBank/DDBJ whole genome shotgun (WGS) entry which is preliminary data.</text>
</comment>
<accession>A0AAN8XEY7</accession>
<dbReference type="EMBL" id="JAXCGZ010004614">
    <property type="protein sequence ID" value="KAK7081626.1"/>
    <property type="molecule type" value="Genomic_DNA"/>
</dbReference>
<evidence type="ECO:0000313" key="2">
    <source>
        <dbReference type="Proteomes" id="UP001381693"/>
    </source>
</evidence>